<sequence>MKLTIREIASLAGVSTTTVSHILNDKGQRFSEEIREKVLKIVEEHNYSPNYFASNIIKNKSRLIGVIVPDITEVFASTLINLIRKPLNEEGYNLMTCESSSSLEEELALLERYRQLSAEAILMFTSSKLSEKITNNRYHGIPVVFIDAGINDNYYGKIFFNEYDTAVRAINWLIKKGHSHIGLITANDKQHAFPERADAYYDALAANGLSLNKQYVVKTEFTIEKGYEGTQKLLQQEKLTAIFCCDDNLALGCYQAIYDAGKVVNQDIDIIGFDGVEILKHIRPKVKTLHLPFGDFGDLIATKIITAIAEPLKKQPDTYFNMIFNEGEE</sequence>
<dbReference type="PROSITE" id="PS00356">
    <property type="entry name" value="HTH_LACI_1"/>
    <property type="match status" value="1"/>
</dbReference>
<dbReference type="InterPro" id="IPR028082">
    <property type="entry name" value="Peripla_BP_I"/>
</dbReference>
<dbReference type="SUPFAM" id="SSF47413">
    <property type="entry name" value="lambda repressor-like DNA-binding domains"/>
    <property type="match status" value="1"/>
</dbReference>
<evidence type="ECO:0000256" key="1">
    <source>
        <dbReference type="ARBA" id="ARBA00022491"/>
    </source>
</evidence>
<evidence type="ECO:0000313" key="7">
    <source>
        <dbReference type="Proteomes" id="UP000664857"/>
    </source>
</evidence>
<proteinExistence type="predicted"/>
<evidence type="ECO:0000259" key="5">
    <source>
        <dbReference type="PROSITE" id="PS50932"/>
    </source>
</evidence>
<dbReference type="PANTHER" id="PTHR30146">
    <property type="entry name" value="LACI-RELATED TRANSCRIPTIONAL REPRESSOR"/>
    <property type="match status" value="1"/>
</dbReference>
<evidence type="ECO:0000256" key="3">
    <source>
        <dbReference type="ARBA" id="ARBA00023125"/>
    </source>
</evidence>
<dbReference type="InterPro" id="IPR010982">
    <property type="entry name" value="Lambda_DNA-bd_dom_sf"/>
</dbReference>
<dbReference type="EMBL" id="JAFLVX010000014">
    <property type="protein sequence ID" value="MBO0476297.1"/>
    <property type="molecule type" value="Genomic_DNA"/>
</dbReference>
<dbReference type="Pfam" id="PF00356">
    <property type="entry name" value="LacI"/>
    <property type="match status" value="1"/>
</dbReference>
<dbReference type="CDD" id="cd01392">
    <property type="entry name" value="HTH_LacI"/>
    <property type="match status" value="1"/>
</dbReference>
<keyword evidence="2" id="KW-0805">Transcription regulation</keyword>
<dbReference type="Gene3D" id="3.40.50.2300">
    <property type="match status" value="2"/>
</dbReference>
<dbReference type="PANTHER" id="PTHR30146:SF148">
    <property type="entry name" value="HTH-TYPE TRANSCRIPTIONAL REPRESSOR PURR-RELATED"/>
    <property type="match status" value="1"/>
</dbReference>
<evidence type="ECO:0000313" key="6">
    <source>
        <dbReference type="EMBL" id="MBO0476297.1"/>
    </source>
</evidence>
<dbReference type="PROSITE" id="PS50932">
    <property type="entry name" value="HTH_LACI_2"/>
    <property type="match status" value="1"/>
</dbReference>
<keyword evidence="4" id="KW-0804">Transcription</keyword>
<dbReference type="Proteomes" id="UP000664857">
    <property type="component" value="Unassembled WGS sequence"/>
</dbReference>
<dbReference type="Gene3D" id="1.10.260.40">
    <property type="entry name" value="lambda repressor-like DNA-binding domains"/>
    <property type="match status" value="1"/>
</dbReference>
<dbReference type="SUPFAM" id="SSF53822">
    <property type="entry name" value="Periplasmic binding protein-like I"/>
    <property type="match status" value="1"/>
</dbReference>
<gene>
    <name evidence="6" type="ORF">DOK76_04390</name>
</gene>
<organism evidence="6 7">
    <name type="scientific">Candidatus Vagococcus giribetii</name>
    <dbReference type="NCBI Taxonomy" id="2230876"/>
    <lineage>
        <taxon>Bacteria</taxon>
        <taxon>Bacillati</taxon>
        <taxon>Bacillota</taxon>
        <taxon>Bacilli</taxon>
        <taxon>Lactobacillales</taxon>
        <taxon>Enterococcaceae</taxon>
        <taxon>Vagococcus</taxon>
    </lineage>
</organism>
<evidence type="ECO:0000256" key="4">
    <source>
        <dbReference type="ARBA" id="ARBA00023163"/>
    </source>
</evidence>
<dbReference type="RefSeq" id="WP_206965252.1">
    <property type="nucleotide sequence ID" value="NZ_JAFLVX010000014.1"/>
</dbReference>
<keyword evidence="1" id="KW-0678">Repressor</keyword>
<feature type="domain" description="HTH lacI-type" evidence="5">
    <location>
        <begin position="3"/>
        <end position="58"/>
    </location>
</feature>
<dbReference type="GO" id="GO:0003677">
    <property type="term" value="F:DNA binding"/>
    <property type="evidence" value="ECO:0007669"/>
    <property type="project" value="UniProtKB-KW"/>
</dbReference>
<keyword evidence="7" id="KW-1185">Reference proteome</keyword>
<name>A0ABS3HSU9_9ENTE</name>
<dbReference type="InterPro" id="IPR001761">
    <property type="entry name" value="Peripla_BP/Lac1_sug-bd_dom"/>
</dbReference>
<comment type="caution">
    <text evidence="6">The sequence shown here is derived from an EMBL/GenBank/DDBJ whole genome shotgun (WGS) entry which is preliminary data.</text>
</comment>
<dbReference type="SMART" id="SM00354">
    <property type="entry name" value="HTH_LACI"/>
    <property type="match status" value="1"/>
</dbReference>
<dbReference type="Pfam" id="PF00532">
    <property type="entry name" value="Peripla_BP_1"/>
    <property type="match status" value="1"/>
</dbReference>
<dbReference type="InterPro" id="IPR000843">
    <property type="entry name" value="HTH_LacI"/>
</dbReference>
<evidence type="ECO:0000256" key="2">
    <source>
        <dbReference type="ARBA" id="ARBA00023015"/>
    </source>
</evidence>
<reference evidence="6 7" key="1">
    <citation type="submission" date="2021-03" db="EMBL/GenBank/DDBJ databases">
        <title>Enterococcal diversity collection.</title>
        <authorList>
            <person name="Gilmore M.S."/>
            <person name="Schwartzman J."/>
            <person name="Van Tyne D."/>
            <person name="Martin M."/>
            <person name="Earl A.M."/>
            <person name="Manson A.L."/>
            <person name="Straub T."/>
            <person name="Salamzade R."/>
            <person name="Saavedra J."/>
            <person name="Lebreton F."/>
            <person name="Prichula J."/>
            <person name="Schaufler K."/>
            <person name="Gaca A."/>
            <person name="Sgardioli B."/>
            <person name="Wagenaar J."/>
            <person name="Strong T."/>
        </authorList>
    </citation>
    <scope>NUCLEOTIDE SEQUENCE [LARGE SCALE GENOMIC DNA]</scope>
    <source>
        <strain evidence="6 7">DIV0080</strain>
    </source>
</reference>
<keyword evidence="3 6" id="KW-0238">DNA-binding</keyword>
<accession>A0ABS3HSU9</accession>
<protein>
    <submittedName>
        <fullName evidence="6">LacI family DNA-binding transcriptional regulator</fullName>
    </submittedName>
</protein>
<dbReference type="CDD" id="cd06267">
    <property type="entry name" value="PBP1_LacI_sugar_binding-like"/>
    <property type="match status" value="1"/>
</dbReference>